<dbReference type="OMA" id="MTIIEDH"/>
<dbReference type="SUPFAM" id="SSF54236">
    <property type="entry name" value="Ubiquitin-like"/>
    <property type="match status" value="1"/>
</dbReference>
<dbReference type="InterPro" id="IPR035892">
    <property type="entry name" value="C2_domain_sf"/>
</dbReference>
<feature type="domain" description="PI3K-RBD" evidence="10">
    <location>
        <begin position="235"/>
        <end position="345"/>
    </location>
</feature>
<dbReference type="GO" id="GO:0005886">
    <property type="term" value="C:plasma membrane"/>
    <property type="evidence" value="ECO:0007669"/>
    <property type="project" value="TreeGrafter"/>
</dbReference>
<reference evidence="12 13" key="1">
    <citation type="submission" date="2015-01" db="EMBL/GenBank/DDBJ databases">
        <title>Evolution of Trichinella species and genotypes.</title>
        <authorList>
            <person name="Korhonen P.K."/>
            <person name="Edoardo P."/>
            <person name="Giuseppe L.R."/>
            <person name="Gasser R.B."/>
        </authorList>
    </citation>
    <scope>NUCLEOTIDE SEQUENCE [LARGE SCALE GENOMIC DNA]</scope>
    <source>
        <strain evidence="12">ISS120</strain>
    </source>
</reference>
<dbReference type="STRING" id="45882.A0A0V1CMA1"/>
<dbReference type="Pfam" id="PF00454">
    <property type="entry name" value="PI3_PI4_kinase"/>
    <property type="match status" value="1"/>
</dbReference>
<protein>
    <submittedName>
        <fullName evidence="12">Phosphatidylinositol 4,5-bisphosphate 3-kinase catalytic subunit alpha isoform</fullName>
    </submittedName>
</protein>
<evidence type="ECO:0000313" key="13">
    <source>
        <dbReference type="Proteomes" id="UP000054653"/>
    </source>
</evidence>
<dbReference type="PANTHER" id="PTHR10048:SF111">
    <property type="entry name" value="PHOSPHATIDYLINOSITOL 3-KINASE AGE-1"/>
    <property type="match status" value="1"/>
</dbReference>
<dbReference type="InterPro" id="IPR042236">
    <property type="entry name" value="PI3K_accessory_sf"/>
</dbReference>
<feature type="domain" description="PIK helical" evidence="9">
    <location>
        <begin position="717"/>
        <end position="894"/>
    </location>
</feature>
<dbReference type="InterPro" id="IPR000341">
    <property type="entry name" value="PI3K_Ras-bd_dom"/>
</dbReference>
<dbReference type="InterPro" id="IPR016024">
    <property type="entry name" value="ARM-type_fold"/>
</dbReference>
<dbReference type="FunFam" id="1.10.1070.11:FF:000001">
    <property type="entry name" value="Phosphatidylinositol 4,5-bisphosphate 3-kinase catalytic subunit"/>
    <property type="match status" value="1"/>
</dbReference>
<evidence type="ECO:0000259" key="10">
    <source>
        <dbReference type="PROSITE" id="PS51546"/>
    </source>
</evidence>
<dbReference type="PANTHER" id="PTHR10048">
    <property type="entry name" value="PHOSPHATIDYLINOSITOL KINASE"/>
    <property type="match status" value="1"/>
</dbReference>
<evidence type="ECO:0000259" key="7">
    <source>
        <dbReference type="PROSITE" id="PS50290"/>
    </source>
</evidence>
<feature type="compositionally biased region" description="Polar residues" evidence="6">
    <location>
        <begin position="702"/>
        <end position="715"/>
    </location>
</feature>
<dbReference type="OrthoDB" id="67688at2759"/>
<keyword evidence="3 12" id="KW-0418">Kinase</keyword>
<feature type="region of interest" description="Disordered" evidence="6">
    <location>
        <begin position="604"/>
        <end position="719"/>
    </location>
</feature>
<dbReference type="SUPFAM" id="SSF48371">
    <property type="entry name" value="ARM repeat"/>
    <property type="match status" value="1"/>
</dbReference>
<dbReference type="GO" id="GO:0016303">
    <property type="term" value="F:1-phosphatidylinositol-3-kinase activity"/>
    <property type="evidence" value="ECO:0007669"/>
    <property type="project" value="TreeGrafter"/>
</dbReference>
<dbReference type="PROSITE" id="PS51546">
    <property type="entry name" value="PI3K_RBD"/>
    <property type="match status" value="1"/>
</dbReference>
<dbReference type="PROSITE" id="PS00916">
    <property type="entry name" value="PI3_4_KINASE_2"/>
    <property type="match status" value="1"/>
</dbReference>
<dbReference type="Pfam" id="PF02192">
    <property type="entry name" value="PI3K_p85B"/>
    <property type="match status" value="1"/>
</dbReference>
<keyword evidence="2" id="KW-0547">Nucleotide-binding</keyword>
<evidence type="ECO:0000259" key="9">
    <source>
        <dbReference type="PROSITE" id="PS51545"/>
    </source>
</evidence>
<dbReference type="GO" id="GO:0043491">
    <property type="term" value="P:phosphatidylinositol 3-kinase/protein kinase B signal transduction"/>
    <property type="evidence" value="ECO:0007669"/>
    <property type="project" value="TreeGrafter"/>
</dbReference>
<dbReference type="Pfam" id="PF00792">
    <property type="entry name" value="PI3K_C2"/>
    <property type="match status" value="1"/>
</dbReference>
<sequence length="1306" mass="150080">MCLPPDVEKRGSIFIYIPGGWKNSQMSCQAQCTESCSEAAVATGGEATSSSASGELWGVHFMPNELTVDVLLPNGIVIPLYCCRNFTLQTIKANAWKQARGLPLFNRMQLASTYVFVIVGRDGQVEEVYDESRRLCDLRLLWPVLRLIEPDGNVEERSLSSQISQAIGRPLSDLDESRDPELIQARIQYFRLCQEVCSARGRDWNEHLLRTFCEPVVAGDDRVVIADGPPPPLPSPLLLLCVWIQPGTVGTPSVSEGHPHKITMKVPTVAKPSDVIRETLLRWGRLSNSARRSSSSVAGEIDQSSYVLKRAGRRLYFLRDVPLVNYEHVTKCLGRGQRLVSVVLVEKSDLPEQQPAPAPLVPSYVKRQSTASANDDLAGAVCMWNMHSRLRIKIVSAYCINVSSFDAVYVNAGVFFGPDALCVRRTSPIASYALRWNELLEFDLPISCIPLSAHVSFTLCTVRPKKPKDEQHCPLAWVNLRLIDHRHLLIQGRVSLYMWPFGKDFDGMFNQLGQSGPNPSRDVPCLQVDFGCQQRRVRFPTPIQRDLFLAFFQKRHRERQAKKFHAGGRSCRRSSNSSYYSSAMFSSRSRRRRRHFSKNFLLSVREEEEQQEEEEEEEEEENEEHKERQEQQQQLEEEDEEQEVVEEQEDDVEEEEEEEDDDDDDDDEDDVDDEDDDDEDEDDEDDQENEEQQEDEEVQEENNPTTSGEQQQRQLRQPFPVISEEDRKFIVEDLLNRDPLHEIIPAEKSLVWRCRHFCQTLPPSLPRLLDAVTWTCTEQVCELYSLLVDWPVVEPDVALELLDVKYPDTYVRQFAVRCLDMRLSDDQLAVYLIYLVQALKYEPFLQSDLGKFLLRRALLKRAIGQRFFWLLRVELEHSPSLRRFALLLEAYCRGCGAHYLKSLVRQVNATEKLATLNAAIKDKKDDGTKLLWERLRQADYAEALQNLDSPLDHTVNLGTLLVDQCHVIGSAKRPILLVWRSEPTTGEPDRCVEILFKTGDDIRQDMLTLQVLRIMDNIWKSEGNDFCLTPYDTLPMGKRVGMIEVVKRSKTILEIQTLEGRIGAFNVGSSTLLHRYIRNNNNSNSNINNYYYNSNSNTNTNTTSNYNYNYNTNNNTTMSSRSSIDFGNDRYDAAVRRFTRSCAGYCVATFVLGIGDRHPSNIMITDDGRIFHIDFGHFLGHYKKKLGITRERVPFVLTEDFLRIIAKGADNVKKSKEFEQFQRLCSEAYLILHRQSRLFVTLFTMMLCMGIPELQKLEDVNYLRKTLAVDKTDPEALKYFNERLNEAYEGGWTTKVDWFFHSVKHL</sequence>
<dbReference type="Proteomes" id="UP000054653">
    <property type="component" value="Unassembled WGS sequence"/>
</dbReference>
<dbReference type="InterPro" id="IPR018936">
    <property type="entry name" value="PI3/4_kinase_CS"/>
</dbReference>
<dbReference type="SMART" id="SM00142">
    <property type="entry name" value="PI3K_C2"/>
    <property type="match status" value="1"/>
</dbReference>
<dbReference type="SMART" id="SM00146">
    <property type="entry name" value="PI3Kc"/>
    <property type="match status" value="1"/>
</dbReference>
<dbReference type="InterPro" id="IPR000403">
    <property type="entry name" value="PI3/4_kinase_cat_dom"/>
</dbReference>
<evidence type="ECO:0000256" key="6">
    <source>
        <dbReference type="SAM" id="MobiDB-lite"/>
    </source>
</evidence>
<dbReference type="SMART" id="SM00145">
    <property type="entry name" value="PI3Ka"/>
    <property type="match status" value="1"/>
</dbReference>
<evidence type="ECO:0000256" key="3">
    <source>
        <dbReference type="ARBA" id="ARBA00022777"/>
    </source>
</evidence>
<dbReference type="GO" id="GO:0005737">
    <property type="term" value="C:cytoplasm"/>
    <property type="evidence" value="ECO:0007669"/>
    <property type="project" value="UniProtKB-ARBA"/>
</dbReference>
<comment type="caution">
    <text evidence="12">The sequence shown here is derived from an EMBL/GenBank/DDBJ whole genome shotgun (WGS) entry which is preliminary data.</text>
</comment>
<organism evidence="12 13">
    <name type="scientific">Trichinella britovi</name>
    <name type="common">Parasitic roundworm</name>
    <dbReference type="NCBI Taxonomy" id="45882"/>
    <lineage>
        <taxon>Eukaryota</taxon>
        <taxon>Metazoa</taxon>
        <taxon>Ecdysozoa</taxon>
        <taxon>Nematoda</taxon>
        <taxon>Enoplea</taxon>
        <taxon>Dorylaimia</taxon>
        <taxon>Trichinellida</taxon>
        <taxon>Trichinellidae</taxon>
        <taxon>Trichinella</taxon>
    </lineage>
</organism>
<feature type="domain" description="PI3K-ABD" evidence="8">
    <location>
        <begin position="62"/>
        <end position="151"/>
    </location>
</feature>
<dbReference type="InterPro" id="IPR001263">
    <property type="entry name" value="PI3K_accessory_dom"/>
</dbReference>
<dbReference type="InterPro" id="IPR011009">
    <property type="entry name" value="Kinase-like_dom_sf"/>
</dbReference>
<dbReference type="Pfam" id="PF00794">
    <property type="entry name" value="PI3K_rbd"/>
    <property type="match status" value="1"/>
</dbReference>
<name>A0A0V1CMA1_TRIBR</name>
<comment type="similarity">
    <text evidence="5">Belongs to the PI3/PI4-kinase family.</text>
</comment>
<accession>A0A0V1CMA1</accession>
<dbReference type="Pfam" id="PF00613">
    <property type="entry name" value="PI3Ka"/>
    <property type="match status" value="1"/>
</dbReference>
<gene>
    <name evidence="12" type="primary">Pik3ca</name>
    <name evidence="12" type="ORF">T03_2836</name>
</gene>
<evidence type="ECO:0000256" key="1">
    <source>
        <dbReference type="ARBA" id="ARBA00022679"/>
    </source>
</evidence>
<dbReference type="Gene3D" id="3.30.1010.10">
    <property type="entry name" value="Phosphatidylinositol 3-kinase Catalytic Subunit, Chain A, domain 4"/>
    <property type="match status" value="1"/>
</dbReference>
<dbReference type="SUPFAM" id="SSF56112">
    <property type="entry name" value="Protein kinase-like (PK-like)"/>
    <property type="match status" value="1"/>
</dbReference>
<evidence type="ECO:0000259" key="8">
    <source>
        <dbReference type="PROSITE" id="PS51544"/>
    </source>
</evidence>
<dbReference type="PROSITE" id="PS51547">
    <property type="entry name" value="C2_PI3K"/>
    <property type="match status" value="1"/>
</dbReference>
<dbReference type="PROSITE" id="PS51545">
    <property type="entry name" value="PIK_HELICAL"/>
    <property type="match status" value="1"/>
</dbReference>
<dbReference type="InterPro" id="IPR002420">
    <property type="entry name" value="PI3K-type_C2_dom"/>
</dbReference>
<dbReference type="Gene3D" id="2.60.40.150">
    <property type="entry name" value="C2 domain"/>
    <property type="match status" value="1"/>
</dbReference>
<dbReference type="PROSITE" id="PS51544">
    <property type="entry name" value="PI3K_ABD"/>
    <property type="match status" value="1"/>
</dbReference>
<dbReference type="GO" id="GO:0005942">
    <property type="term" value="C:phosphatidylinositol 3-kinase complex"/>
    <property type="evidence" value="ECO:0007669"/>
    <property type="project" value="TreeGrafter"/>
</dbReference>
<dbReference type="Gene3D" id="1.10.1070.11">
    <property type="entry name" value="Phosphatidylinositol 3-/4-kinase, catalytic domain"/>
    <property type="match status" value="1"/>
</dbReference>
<dbReference type="PROSITE" id="PS00915">
    <property type="entry name" value="PI3_4_KINASE_1"/>
    <property type="match status" value="1"/>
</dbReference>
<evidence type="ECO:0000259" key="11">
    <source>
        <dbReference type="PROSITE" id="PS51547"/>
    </source>
</evidence>
<dbReference type="Gene3D" id="3.10.20.770">
    <property type="match status" value="1"/>
</dbReference>
<dbReference type="InterPro" id="IPR015433">
    <property type="entry name" value="PI3/4_kinase"/>
</dbReference>
<dbReference type="InterPro" id="IPR036940">
    <property type="entry name" value="PI3/4_kinase_cat_sf"/>
</dbReference>
<dbReference type="GO" id="GO:0016477">
    <property type="term" value="P:cell migration"/>
    <property type="evidence" value="ECO:0007669"/>
    <property type="project" value="TreeGrafter"/>
</dbReference>
<dbReference type="PROSITE" id="PS50290">
    <property type="entry name" value="PI3_4_KINASE_3"/>
    <property type="match status" value="1"/>
</dbReference>
<dbReference type="GO" id="GO:0048015">
    <property type="term" value="P:phosphatidylinositol-mediated signaling"/>
    <property type="evidence" value="ECO:0007669"/>
    <property type="project" value="TreeGrafter"/>
</dbReference>
<proteinExistence type="inferred from homology"/>
<keyword evidence="4" id="KW-0067">ATP-binding</keyword>
<dbReference type="GO" id="GO:0035005">
    <property type="term" value="F:1-phosphatidylinositol-4-phosphate 3-kinase activity"/>
    <property type="evidence" value="ECO:0007669"/>
    <property type="project" value="TreeGrafter"/>
</dbReference>
<dbReference type="SMART" id="SM00143">
    <property type="entry name" value="PI3K_p85B"/>
    <property type="match status" value="1"/>
</dbReference>
<keyword evidence="1" id="KW-0808">Transferase</keyword>
<evidence type="ECO:0000256" key="5">
    <source>
        <dbReference type="PROSITE-ProRule" id="PRU00880"/>
    </source>
</evidence>
<dbReference type="GO" id="GO:0005524">
    <property type="term" value="F:ATP binding"/>
    <property type="evidence" value="ECO:0007669"/>
    <property type="project" value="UniProtKB-KW"/>
</dbReference>
<keyword evidence="13" id="KW-1185">Reference proteome</keyword>
<dbReference type="InterPro" id="IPR003113">
    <property type="entry name" value="PI3K_ABD"/>
</dbReference>
<feature type="domain" description="PI3K/PI4K catalytic" evidence="7">
    <location>
        <begin position="961"/>
        <end position="1292"/>
    </location>
</feature>
<dbReference type="InterPro" id="IPR029071">
    <property type="entry name" value="Ubiquitin-like_domsf"/>
</dbReference>
<evidence type="ECO:0000256" key="2">
    <source>
        <dbReference type="ARBA" id="ARBA00022741"/>
    </source>
</evidence>
<evidence type="ECO:0000256" key="4">
    <source>
        <dbReference type="ARBA" id="ARBA00022840"/>
    </source>
</evidence>
<dbReference type="EMBL" id="JYDI01000150">
    <property type="protein sequence ID" value="KRY50425.1"/>
    <property type="molecule type" value="Genomic_DNA"/>
</dbReference>
<feature type="compositionally biased region" description="Acidic residues" evidence="6">
    <location>
        <begin position="606"/>
        <end position="622"/>
    </location>
</feature>
<evidence type="ECO:0000313" key="12">
    <source>
        <dbReference type="EMBL" id="KRY50425.1"/>
    </source>
</evidence>
<dbReference type="SUPFAM" id="SSF49562">
    <property type="entry name" value="C2 domain (Calcium/lipid-binding domain, CaLB)"/>
    <property type="match status" value="1"/>
</dbReference>
<feature type="compositionally biased region" description="Acidic residues" evidence="6">
    <location>
        <begin position="635"/>
        <end position="700"/>
    </location>
</feature>
<dbReference type="Gene3D" id="1.25.40.70">
    <property type="entry name" value="Phosphatidylinositol 3-kinase, accessory domain (PIK)"/>
    <property type="match status" value="1"/>
</dbReference>
<feature type="domain" description="C2 PI3K-type" evidence="11">
    <location>
        <begin position="386"/>
        <end position="540"/>
    </location>
</feature>